<evidence type="ECO:0000313" key="3">
    <source>
        <dbReference type="Proteomes" id="UP000603457"/>
    </source>
</evidence>
<evidence type="ECO:0000256" key="1">
    <source>
        <dbReference type="SAM" id="Phobius"/>
    </source>
</evidence>
<feature type="transmembrane region" description="Helical" evidence="1">
    <location>
        <begin position="20"/>
        <end position="47"/>
    </location>
</feature>
<dbReference type="Proteomes" id="UP000603457">
    <property type="component" value="Unassembled WGS sequence"/>
</dbReference>
<evidence type="ECO:0008006" key="4">
    <source>
        <dbReference type="Google" id="ProtNLM"/>
    </source>
</evidence>
<name>A0ABR8FXW4_9NOSO</name>
<keyword evidence="1" id="KW-1133">Transmembrane helix</keyword>
<comment type="caution">
    <text evidence="2">The sequence shown here is derived from an EMBL/GenBank/DDBJ whole genome shotgun (WGS) entry which is preliminary data.</text>
</comment>
<gene>
    <name evidence="2" type="ORF">H6G74_12145</name>
</gene>
<keyword evidence="3" id="KW-1185">Reference proteome</keyword>
<dbReference type="EMBL" id="JACJTB010000012">
    <property type="protein sequence ID" value="MBD2595078.1"/>
    <property type="molecule type" value="Genomic_DNA"/>
</dbReference>
<evidence type="ECO:0000313" key="2">
    <source>
        <dbReference type="EMBL" id="MBD2595078.1"/>
    </source>
</evidence>
<keyword evidence="1" id="KW-0472">Membrane</keyword>
<keyword evidence="1" id="KW-0812">Transmembrane</keyword>
<accession>A0ABR8FXW4</accession>
<organism evidence="2 3">
    <name type="scientific">Nostoc spongiaeforme FACHB-130</name>
    <dbReference type="NCBI Taxonomy" id="1357510"/>
    <lineage>
        <taxon>Bacteria</taxon>
        <taxon>Bacillati</taxon>
        <taxon>Cyanobacteriota</taxon>
        <taxon>Cyanophyceae</taxon>
        <taxon>Nostocales</taxon>
        <taxon>Nostocaceae</taxon>
        <taxon>Nostoc</taxon>
    </lineage>
</organism>
<dbReference type="RefSeq" id="WP_190967904.1">
    <property type="nucleotide sequence ID" value="NZ_JACJTB010000012.1"/>
</dbReference>
<sequence>MVVERRRWRSLYRKSHWHNVHLVGYEVVKVLLVVICPLLFVICISLMTND</sequence>
<reference evidence="2 3" key="1">
    <citation type="journal article" date="2020" name="ISME J.">
        <title>Comparative genomics reveals insights into cyanobacterial evolution and habitat adaptation.</title>
        <authorList>
            <person name="Chen M.Y."/>
            <person name="Teng W.K."/>
            <person name="Zhao L."/>
            <person name="Hu C.X."/>
            <person name="Zhou Y.K."/>
            <person name="Han B.P."/>
            <person name="Song L.R."/>
            <person name="Shu W.S."/>
        </authorList>
    </citation>
    <scope>NUCLEOTIDE SEQUENCE [LARGE SCALE GENOMIC DNA]</scope>
    <source>
        <strain evidence="2 3">FACHB-130</strain>
    </source>
</reference>
<protein>
    <recommendedName>
        <fullName evidence="4">Transmembrane protein</fullName>
    </recommendedName>
</protein>
<proteinExistence type="predicted"/>